<evidence type="ECO:0000313" key="2">
    <source>
        <dbReference type="Proteomes" id="UP000004994"/>
    </source>
</evidence>
<sequence>MCEDVDGDYVLDKIEFEEPKFQNSNFSNEAQDFLGKCLVKNSSTRWTADKLLNHTFLQNSSKVANTSITRNKKIDSMSLMPKPIQKITLKIGRHKFSRQLLDSKPFLDKPIKTITFKISNHKFVRQFPDLKEVENETCGRVLSTDNR</sequence>
<dbReference type="InterPro" id="IPR011009">
    <property type="entry name" value="Kinase-like_dom_sf"/>
</dbReference>
<dbReference type="InParanoid" id="A0A3Q7J6L8"/>
<dbReference type="Gene3D" id="1.10.510.10">
    <property type="entry name" value="Transferase(Phosphotransferase) domain 1"/>
    <property type="match status" value="1"/>
</dbReference>
<dbReference type="OMA" id="KNTITCW"/>
<accession>A0A3Q7J6L8</accession>
<dbReference type="PANTHER" id="PTHR48011">
    <property type="entry name" value="CCR4-NOT TRANSCRIPTIONAL COMPLEX SUBUNIT CAF120-RELATED"/>
    <property type="match status" value="1"/>
</dbReference>
<dbReference type="InterPro" id="IPR052751">
    <property type="entry name" value="Plant_MAPKKK"/>
</dbReference>
<protein>
    <recommendedName>
        <fullName evidence="3">Protein kinase domain-containing protein</fullName>
    </recommendedName>
</protein>
<proteinExistence type="predicted"/>
<reference evidence="1" key="2">
    <citation type="submission" date="2019-01" db="UniProtKB">
        <authorList>
            <consortium name="EnsemblPlants"/>
        </authorList>
    </citation>
    <scope>IDENTIFICATION</scope>
    <source>
        <strain evidence="1">cv. Heinz 1706</strain>
    </source>
</reference>
<organism evidence="1">
    <name type="scientific">Solanum lycopersicum</name>
    <name type="common">Tomato</name>
    <name type="synonym">Lycopersicon esculentum</name>
    <dbReference type="NCBI Taxonomy" id="4081"/>
    <lineage>
        <taxon>Eukaryota</taxon>
        <taxon>Viridiplantae</taxon>
        <taxon>Streptophyta</taxon>
        <taxon>Embryophyta</taxon>
        <taxon>Tracheophyta</taxon>
        <taxon>Spermatophyta</taxon>
        <taxon>Magnoliopsida</taxon>
        <taxon>eudicotyledons</taxon>
        <taxon>Gunneridae</taxon>
        <taxon>Pentapetalae</taxon>
        <taxon>asterids</taxon>
        <taxon>lamiids</taxon>
        <taxon>Solanales</taxon>
        <taxon>Solanaceae</taxon>
        <taxon>Solanoideae</taxon>
        <taxon>Solaneae</taxon>
        <taxon>Solanum</taxon>
        <taxon>Solanum subgen. Lycopersicon</taxon>
    </lineage>
</organism>
<dbReference type="EnsemblPlants" id="Solyc12g017770.1.1">
    <property type="protein sequence ID" value="Solyc12g017770.1.1.1"/>
    <property type="gene ID" value="Solyc12g017770.1"/>
</dbReference>
<dbReference type="PaxDb" id="4081-Solyc12g017770.1.1"/>
<evidence type="ECO:0008006" key="3">
    <source>
        <dbReference type="Google" id="ProtNLM"/>
    </source>
</evidence>
<dbReference type="SMR" id="A0A3Q7J6L8"/>
<dbReference type="Proteomes" id="UP000004994">
    <property type="component" value="Chromosome 12"/>
</dbReference>
<reference evidence="1" key="1">
    <citation type="journal article" date="2012" name="Nature">
        <title>The tomato genome sequence provides insights into fleshy fruit evolution.</title>
        <authorList>
            <consortium name="Tomato Genome Consortium"/>
        </authorList>
    </citation>
    <scope>NUCLEOTIDE SEQUENCE [LARGE SCALE GENOMIC DNA]</scope>
    <source>
        <strain evidence="1">cv. Heinz 1706</strain>
    </source>
</reference>
<dbReference type="Gramene" id="Solyc12g017770.1.1">
    <property type="protein sequence ID" value="Solyc12g017770.1.1.1"/>
    <property type="gene ID" value="Solyc12g017770.1"/>
</dbReference>
<dbReference type="PANTHER" id="PTHR48011:SF64">
    <property type="entry name" value="MITOGEN-ACTIVATED PROTEIN KINASE KINASE KINASE 3-LIKE"/>
    <property type="match status" value="1"/>
</dbReference>
<dbReference type="STRING" id="4081.A0A3Q7J6L8"/>
<dbReference type="AlphaFoldDB" id="A0A3Q7J6L8"/>
<keyword evidence="2" id="KW-1185">Reference proteome</keyword>
<evidence type="ECO:0000313" key="1">
    <source>
        <dbReference type="EnsemblPlants" id="Solyc12g017770.1.1.1"/>
    </source>
</evidence>
<dbReference type="SUPFAM" id="SSF56112">
    <property type="entry name" value="Protein kinase-like (PK-like)"/>
    <property type="match status" value="1"/>
</dbReference>
<name>A0A3Q7J6L8_SOLLC</name>